<accession>A0AAD7H8G0</accession>
<proteinExistence type="predicted"/>
<sequence>MPPDPPEKIARSILEIFHASSHSKCSPLVLGDWDDSEHAPINLSPQFALNLAISREEMIARGVLIGSSAAPLVSTLRRQPVARTSGFRTTPKPALPLEGGLNTFLYSYSIVHNTFSSP</sequence>
<dbReference type="Proteomes" id="UP001215598">
    <property type="component" value="Unassembled WGS sequence"/>
</dbReference>
<evidence type="ECO:0000313" key="1">
    <source>
        <dbReference type="EMBL" id="KAJ7714544.1"/>
    </source>
</evidence>
<reference evidence="1" key="1">
    <citation type="submission" date="2023-03" db="EMBL/GenBank/DDBJ databases">
        <title>Massive genome expansion in bonnet fungi (Mycena s.s.) driven by repeated elements and novel gene families across ecological guilds.</title>
        <authorList>
            <consortium name="Lawrence Berkeley National Laboratory"/>
            <person name="Harder C.B."/>
            <person name="Miyauchi S."/>
            <person name="Viragh M."/>
            <person name="Kuo A."/>
            <person name="Thoen E."/>
            <person name="Andreopoulos B."/>
            <person name="Lu D."/>
            <person name="Skrede I."/>
            <person name="Drula E."/>
            <person name="Henrissat B."/>
            <person name="Morin E."/>
            <person name="Kohler A."/>
            <person name="Barry K."/>
            <person name="LaButti K."/>
            <person name="Morin E."/>
            <person name="Salamov A."/>
            <person name="Lipzen A."/>
            <person name="Mereny Z."/>
            <person name="Hegedus B."/>
            <person name="Baldrian P."/>
            <person name="Stursova M."/>
            <person name="Weitz H."/>
            <person name="Taylor A."/>
            <person name="Grigoriev I.V."/>
            <person name="Nagy L.G."/>
            <person name="Martin F."/>
            <person name="Kauserud H."/>
        </authorList>
    </citation>
    <scope>NUCLEOTIDE SEQUENCE</scope>
    <source>
        <strain evidence="1">CBHHK182m</strain>
    </source>
</reference>
<organism evidence="1 2">
    <name type="scientific">Mycena metata</name>
    <dbReference type="NCBI Taxonomy" id="1033252"/>
    <lineage>
        <taxon>Eukaryota</taxon>
        <taxon>Fungi</taxon>
        <taxon>Dikarya</taxon>
        <taxon>Basidiomycota</taxon>
        <taxon>Agaricomycotina</taxon>
        <taxon>Agaricomycetes</taxon>
        <taxon>Agaricomycetidae</taxon>
        <taxon>Agaricales</taxon>
        <taxon>Marasmiineae</taxon>
        <taxon>Mycenaceae</taxon>
        <taxon>Mycena</taxon>
    </lineage>
</organism>
<dbReference type="EMBL" id="JARKIB010000323">
    <property type="protein sequence ID" value="KAJ7714544.1"/>
    <property type="molecule type" value="Genomic_DNA"/>
</dbReference>
<evidence type="ECO:0000313" key="2">
    <source>
        <dbReference type="Proteomes" id="UP001215598"/>
    </source>
</evidence>
<dbReference type="AlphaFoldDB" id="A0AAD7H8G0"/>
<protein>
    <submittedName>
        <fullName evidence="1">Uncharacterized protein</fullName>
    </submittedName>
</protein>
<comment type="caution">
    <text evidence="1">The sequence shown here is derived from an EMBL/GenBank/DDBJ whole genome shotgun (WGS) entry which is preliminary data.</text>
</comment>
<gene>
    <name evidence="1" type="ORF">B0H16DRAFT_1742563</name>
</gene>
<keyword evidence="2" id="KW-1185">Reference proteome</keyword>
<name>A0AAD7H8G0_9AGAR</name>